<proteinExistence type="predicted"/>
<dbReference type="Proteomes" id="UP000028709">
    <property type="component" value="Unassembled WGS sequence"/>
</dbReference>
<protein>
    <submittedName>
        <fullName evidence="2">Uncharacterized protein</fullName>
    </submittedName>
</protein>
<comment type="caution">
    <text evidence="2">The sequence shown here is derived from an EMBL/GenBank/DDBJ whole genome shotgun (WGS) entry which is preliminary data.</text>
</comment>
<keyword evidence="1" id="KW-1133">Transmembrane helix</keyword>
<dbReference type="EMBL" id="JPRJ01000024">
    <property type="protein sequence ID" value="KFF24976.1"/>
    <property type="molecule type" value="Genomic_DNA"/>
</dbReference>
<feature type="transmembrane region" description="Helical" evidence="1">
    <location>
        <begin position="60"/>
        <end position="77"/>
    </location>
</feature>
<feature type="transmembrane region" description="Helical" evidence="1">
    <location>
        <begin position="34"/>
        <end position="53"/>
    </location>
</feature>
<dbReference type="KEGG" id="cpip:CJF12_19950"/>
<organism evidence="2 3">
    <name type="scientific">Chryseobacterium piperi</name>
    <dbReference type="NCBI Taxonomy" id="558152"/>
    <lineage>
        <taxon>Bacteria</taxon>
        <taxon>Pseudomonadati</taxon>
        <taxon>Bacteroidota</taxon>
        <taxon>Flavobacteriia</taxon>
        <taxon>Flavobacteriales</taxon>
        <taxon>Weeksellaceae</taxon>
        <taxon>Chryseobacterium group</taxon>
        <taxon>Chryseobacterium</taxon>
    </lineage>
</organism>
<gene>
    <name evidence="2" type="ORF">IQ37_12740</name>
</gene>
<evidence type="ECO:0000313" key="2">
    <source>
        <dbReference type="EMBL" id="KFF24976.1"/>
    </source>
</evidence>
<sequence length="145" mass="17542">MYLKKAYYYLFYKLYKFWEYISIPRFWSDVKASLSIDLLILFTIASIFFYFDLSFGSKTKFLICLILMLFVSNYLFLRNSNWKDYINHFEKLSKTQNNKGTIIVCTIIILILINFIYSIYWMDRRAQYNGTGPYSKEYLNNKATQ</sequence>
<accession>A0A086B7R2</accession>
<reference evidence="2 3" key="1">
    <citation type="submission" date="2014-07" db="EMBL/GenBank/DDBJ databases">
        <title>Genome of Chryseobacterium piperi CTM.</title>
        <authorList>
            <person name="Pipes S.E."/>
            <person name="Stropko S.J."/>
            <person name="Newman J.D."/>
        </authorList>
    </citation>
    <scope>NUCLEOTIDE SEQUENCE [LARGE SCALE GENOMIC DNA]</scope>
    <source>
        <strain evidence="2 3">CTM</strain>
    </source>
</reference>
<dbReference type="eggNOG" id="ENOG5033NMP">
    <property type="taxonomic scope" value="Bacteria"/>
</dbReference>
<keyword evidence="1" id="KW-0472">Membrane</keyword>
<evidence type="ECO:0000256" key="1">
    <source>
        <dbReference type="SAM" id="Phobius"/>
    </source>
</evidence>
<dbReference type="AlphaFoldDB" id="A0A086B7R2"/>
<name>A0A086B7R2_9FLAO</name>
<keyword evidence="3" id="KW-1185">Reference proteome</keyword>
<feature type="transmembrane region" description="Helical" evidence="1">
    <location>
        <begin position="100"/>
        <end position="120"/>
    </location>
</feature>
<keyword evidence="1" id="KW-0812">Transmembrane</keyword>
<evidence type="ECO:0000313" key="3">
    <source>
        <dbReference type="Proteomes" id="UP000028709"/>
    </source>
</evidence>